<sequence length="79" mass="8844">MKLKCKDSKVAAARLPTADGAAVEVAVPEDDLLRKEREIAPSFGNGELSQVEHVKRTPRRWRVREEEPGGGLYVLFMHT</sequence>
<dbReference type="Proteomes" id="UP000314294">
    <property type="component" value="Unassembled WGS sequence"/>
</dbReference>
<comment type="caution">
    <text evidence="1">The sequence shown here is derived from an EMBL/GenBank/DDBJ whole genome shotgun (WGS) entry which is preliminary data.</text>
</comment>
<reference evidence="1 2" key="1">
    <citation type="submission" date="2019-03" db="EMBL/GenBank/DDBJ databases">
        <title>First draft genome of Liparis tanakae, snailfish: a comprehensive survey of snailfish specific genes.</title>
        <authorList>
            <person name="Kim W."/>
            <person name="Song I."/>
            <person name="Jeong J.-H."/>
            <person name="Kim D."/>
            <person name="Kim S."/>
            <person name="Ryu S."/>
            <person name="Song J.Y."/>
            <person name="Lee S.K."/>
        </authorList>
    </citation>
    <scope>NUCLEOTIDE SEQUENCE [LARGE SCALE GENOMIC DNA]</scope>
    <source>
        <tissue evidence="1">Muscle</tissue>
    </source>
</reference>
<gene>
    <name evidence="1" type="ORF">EYF80_026162</name>
</gene>
<dbReference type="AlphaFoldDB" id="A0A4Z2HCY6"/>
<keyword evidence="2" id="KW-1185">Reference proteome</keyword>
<organism evidence="1 2">
    <name type="scientific">Liparis tanakae</name>
    <name type="common">Tanaka's snailfish</name>
    <dbReference type="NCBI Taxonomy" id="230148"/>
    <lineage>
        <taxon>Eukaryota</taxon>
        <taxon>Metazoa</taxon>
        <taxon>Chordata</taxon>
        <taxon>Craniata</taxon>
        <taxon>Vertebrata</taxon>
        <taxon>Euteleostomi</taxon>
        <taxon>Actinopterygii</taxon>
        <taxon>Neopterygii</taxon>
        <taxon>Teleostei</taxon>
        <taxon>Neoteleostei</taxon>
        <taxon>Acanthomorphata</taxon>
        <taxon>Eupercaria</taxon>
        <taxon>Perciformes</taxon>
        <taxon>Cottioidei</taxon>
        <taxon>Cottales</taxon>
        <taxon>Liparidae</taxon>
        <taxon>Liparis</taxon>
    </lineage>
</organism>
<proteinExistence type="predicted"/>
<evidence type="ECO:0000313" key="1">
    <source>
        <dbReference type="EMBL" id="TNN63626.1"/>
    </source>
</evidence>
<name>A0A4Z2HCY6_9TELE</name>
<dbReference type="EMBL" id="SRLO01000269">
    <property type="protein sequence ID" value="TNN63626.1"/>
    <property type="molecule type" value="Genomic_DNA"/>
</dbReference>
<protein>
    <submittedName>
        <fullName evidence="1">Uncharacterized protein</fullName>
    </submittedName>
</protein>
<accession>A0A4Z2HCY6</accession>
<evidence type="ECO:0000313" key="2">
    <source>
        <dbReference type="Proteomes" id="UP000314294"/>
    </source>
</evidence>